<organism evidence="2 3">
    <name type="scientific">Aromia moschata</name>
    <dbReference type="NCBI Taxonomy" id="1265417"/>
    <lineage>
        <taxon>Eukaryota</taxon>
        <taxon>Metazoa</taxon>
        <taxon>Ecdysozoa</taxon>
        <taxon>Arthropoda</taxon>
        <taxon>Hexapoda</taxon>
        <taxon>Insecta</taxon>
        <taxon>Pterygota</taxon>
        <taxon>Neoptera</taxon>
        <taxon>Endopterygota</taxon>
        <taxon>Coleoptera</taxon>
        <taxon>Polyphaga</taxon>
        <taxon>Cucujiformia</taxon>
        <taxon>Chrysomeloidea</taxon>
        <taxon>Cerambycidae</taxon>
        <taxon>Cerambycinae</taxon>
        <taxon>Callichromatini</taxon>
        <taxon>Aromia</taxon>
    </lineage>
</organism>
<dbReference type="Gene3D" id="1.25.40.10">
    <property type="entry name" value="Tetratricopeptide repeat domain"/>
    <property type="match status" value="1"/>
</dbReference>
<feature type="repeat" description="TPR" evidence="1">
    <location>
        <begin position="204"/>
        <end position="237"/>
    </location>
</feature>
<evidence type="ECO:0000256" key="1">
    <source>
        <dbReference type="PROSITE-ProRule" id="PRU00339"/>
    </source>
</evidence>
<dbReference type="SMART" id="SM00028">
    <property type="entry name" value="TPR"/>
    <property type="match status" value="3"/>
</dbReference>
<name>A0AAV8Z3F0_9CUCU</name>
<dbReference type="PANTHER" id="PTHR46512">
    <property type="entry name" value="PEPTIDYLPROLYL ISOMERASE"/>
    <property type="match status" value="1"/>
</dbReference>
<evidence type="ECO:0008006" key="4">
    <source>
        <dbReference type="Google" id="ProtNLM"/>
    </source>
</evidence>
<dbReference type="InterPro" id="IPR011990">
    <property type="entry name" value="TPR-like_helical_dom_sf"/>
</dbReference>
<dbReference type="AlphaFoldDB" id="A0AAV8Z3F0"/>
<dbReference type="InterPro" id="IPR050754">
    <property type="entry name" value="FKBP4/5/8-like"/>
</dbReference>
<gene>
    <name evidence="2" type="ORF">NQ318_016406</name>
</gene>
<dbReference type="EMBL" id="JAPWTK010000016">
    <property type="protein sequence ID" value="KAJ8958681.1"/>
    <property type="molecule type" value="Genomic_DNA"/>
</dbReference>
<keyword evidence="1" id="KW-0802">TPR repeat</keyword>
<evidence type="ECO:0000313" key="2">
    <source>
        <dbReference type="EMBL" id="KAJ8958681.1"/>
    </source>
</evidence>
<accession>A0AAV8Z3F0</accession>
<dbReference type="PROSITE" id="PS50005">
    <property type="entry name" value="TPR"/>
    <property type="match status" value="1"/>
</dbReference>
<sequence>MATWTSPDNKIQKHILCKGKWGDKPSEGSQCTITITDSPLLENYTNTVITIGDNDGDLWRAIDIGLTTMFMQEKAKFIITLNDSSISLTLELVNFTLNSFIYELDALRKYTLALHHKEKGIKFFSEKNNREAAFRFTKALKILLSIPIDVERPPEIIDQVKLSDINNLKSNLYNNLSSCYFRNQSWTMVIDLCERVFRFDMDNIKALYKTGVAYENDRNFEKANVAFTKLLQIEPENKAAVEHLAYVKNEMRKSEIEVNKMVKRMFHAVVED</sequence>
<comment type="caution">
    <text evidence="2">The sequence shown here is derived from an EMBL/GenBank/DDBJ whole genome shotgun (WGS) entry which is preliminary data.</text>
</comment>
<keyword evidence="3" id="KW-1185">Reference proteome</keyword>
<dbReference type="SUPFAM" id="SSF48452">
    <property type="entry name" value="TPR-like"/>
    <property type="match status" value="1"/>
</dbReference>
<dbReference type="Proteomes" id="UP001162162">
    <property type="component" value="Unassembled WGS sequence"/>
</dbReference>
<reference evidence="2" key="1">
    <citation type="journal article" date="2023" name="Insect Mol. Biol.">
        <title>Genome sequencing provides insights into the evolution of gene families encoding plant cell wall-degrading enzymes in longhorned beetles.</title>
        <authorList>
            <person name="Shin N.R."/>
            <person name="Okamura Y."/>
            <person name="Kirsch R."/>
            <person name="Pauchet Y."/>
        </authorList>
    </citation>
    <scope>NUCLEOTIDE SEQUENCE</scope>
    <source>
        <strain evidence="2">AMC_N1</strain>
    </source>
</reference>
<protein>
    <recommendedName>
        <fullName evidence="4">BDBT FKBP like N-terminal domain-containing protein</fullName>
    </recommendedName>
</protein>
<proteinExistence type="predicted"/>
<dbReference type="InterPro" id="IPR019734">
    <property type="entry name" value="TPR_rpt"/>
</dbReference>
<evidence type="ECO:0000313" key="3">
    <source>
        <dbReference type="Proteomes" id="UP001162162"/>
    </source>
</evidence>
<dbReference type="PANTHER" id="PTHR46512:SF10">
    <property type="entry name" value="FK506-BINDING PROTEIN-LIKE"/>
    <property type="match status" value="1"/>
</dbReference>